<name>A0ABM3QH07_SPIOL</name>
<evidence type="ECO:0000313" key="2">
    <source>
        <dbReference type="RefSeq" id="XP_056682634.1"/>
    </source>
</evidence>
<dbReference type="RefSeq" id="XP_056682634.1">
    <property type="nucleotide sequence ID" value="XM_056826656.1"/>
</dbReference>
<gene>
    <name evidence="2" type="primary">LOC110779730</name>
</gene>
<protein>
    <submittedName>
        <fullName evidence="2">Uncharacterized protein isoform X4</fullName>
    </submittedName>
</protein>
<organism evidence="1 2">
    <name type="scientific">Spinacia oleracea</name>
    <name type="common">Spinach</name>
    <dbReference type="NCBI Taxonomy" id="3562"/>
    <lineage>
        <taxon>Eukaryota</taxon>
        <taxon>Viridiplantae</taxon>
        <taxon>Streptophyta</taxon>
        <taxon>Embryophyta</taxon>
        <taxon>Tracheophyta</taxon>
        <taxon>Spermatophyta</taxon>
        <taxon>Magnoliopsida</taxon>
        <taxon>eudicotyledons</taxon>
        <taxon>Gunneridae</taxon>
        <taxon>Pentapetalae</taxon>
        <taxon>Caryophyllales</taxon>
        <taxon>Chenopodiaceae</taxon>
        <taxon>Chenopodioideae</taxon>
        <taxon>Anserineae</taxon>
        <taxon>Spinacia</taxon>
    </lineage>
</organism>
<keyword evidence="1" id="KW-1185">Reference proteome</keyword>
<proteinExistence type="predicted"/>
<accession>A0ABM3QH07</accession>
<evidence type="ECO:0000313" key="1">
    <source>
        <dbReference type="Proteomes" id="UP000813463"/>
    </source>
</evidence>
<reference evidence="1" key="1">
    <citation type="journal article" date="2021" name="Nat. Commun.">
        <title>Genomic analyses provide insights into spinach domestication and the genetic basis of agronomic traits.</title>
        <authorList>
            <person name="Cai X."/>
            <person name="Sun X."/>
            <person name="Xu C."/>
            <person name="Sun H."/>
            <person name="Wang X."/>
            <person name="Ge C."/>
            <person name="Zhang Z."/>
            <person name="Wang Q."/>
            <person name="Fei Z."/>
            <person name="Jiao C."/>
            <person name="Wang Q."/>
        </authorList>
    </citation>
    <scope>NUCLEOTIDE SEQUENCE [LARGE SCALE GENOMIC DNA]</scope>
    <source>
        <strain evidence="1">cv. Varoflay</strain>
    </source>
</reference>
<dbReference type="GeneID" id="110779730"/>
<dbReference type="Proteomes" id="UP000813463">
    <property type="component" value="Chromosome 4"/>
</dbReference>
<reference evidence="2" key="2">
    <citation type="submission" date="2025-08" db="UniProtKB">
        <authorList>
            <consortium name="RefSeq"/>
        </authorList>
    </citation>
    <scope>IDENTIFICATION</scope>
    <source>
        <tissue evidence="2">Leaf</tissue>
    </source>
</reference>
<sequence>MQDILGVGKTKWGEIVKNAEACKLTDQLYWYNDYASGDNLVLDCAFNIKSVTFCGQTSQLYESLDFTQKEKAGKLRIAAYDKRNELPILEDSTNLVQAGPAYLSNVQQQVQEEQQQIVTSTTASVQNSGFSDGNYTSFANENLPLQVTDYEQEFSISMTAESGGLSSYPSYIGMQFIHENQEQRFSIPSLDSRQGFPFLISFLRLSS</sequence>